<dbReference type="Proteomes" id="UP001190336">
    <property type="component" value="Chromosome"/>
</dbReference>
<evidence type="ECO:0000313" key="3">
    <source>
        <dbReference type="Proteomes" id="UP001190336"/>
    </source>
</evidence>
<proteinExistence type="predicted"/>
<accession>A0ABN9N3Y3</accession>
<gene>
    <name evidence="2" type="ORF">MU0083_002346</name>
</gene>
<dbReference type="GO" id="GO:0016787">
    <property type="term" value="F:hydrolase activity"/>
    <property type="evidence" value="ECO:0007669"/>
    <property type="project" value="UniProtKB-KW"/>
</dbReference>
<dbReference type="PANTHER" id="PTHR46623:SF10">
    <property type="entry name" value="CARBOXYMETHYLENEBUTENOLIDASE HOMOLOG"/>
    <property type="match status" value="1"/>
</dbReference>
<protein>
    <submittedName>
        <fullName evidence="2">Dienelactone hydrolase family protein</fullName>
    </submittedName>
</protein>
<dbReference type="Gene3D" id="3.40.50.1820">
    <property type="entry name" value="alpha/beta hydrolase"/>
    <property type="match status" value="1"/>
</dbReference>
<evidence type="ECO:0000313" key="2">
    <source>
        <dbReference type="EMBL" id="CAJ1500096.1"/>
    </source>
</evidence>
<dbReference type="PANTHER" id="PTHR46623">
    <property type="entry name" value="CARBOXYMETHYLENEBUTENOLIDASE-RELATED"/>
    <property type="match status" value="1"/>
</dbReference>
<dbReference type="InterPro" id="IPR002925">
    <property type="entry name" value="Dienelactn_hydro"/>
</dbReference>
<evidence type="ECO:0000259" key="1">
    <source>
        <dbReference type="Pfam" id="PF01738"/>
    </source>
</evidence>
<sequence length="250" mass="26288">MPMITDTVSTPDGDCPVRLFTPEGAGPWPAVVMYPDAGGVRATFDEMASHLAGFGYTVLLPDMYYRHGDWAPFDMGTVFGDAKERGRLFSMLHSVTFDRMTTDATAFFDYLAGRPEVRGDSFGVCGYCMGGRTSVVLAGRLPDRVAAAASFHGGGLVTDDADSPHLLADRMTGTVYVAGATDDASFTAAHAETLDAALSAAGVTHTVEFYPAAHGFAVPDNVPYDADAAARHWTALRDVFAGALGGSISG</sequence>
<dbReference type="Pfam" id="PF01738">
    <property type="entry name" value="DLH"/>
    <property type="match status" value="1"/>
</dbReference>
<name>A0ABN9N3Y3_9MYCO</name>
<dbReference type="EMBL" id="OY726394">
    <property type="protein sequence ID" value="CAJ1500096.1"/>
    <property type="molecule type" value="Genomic_DNA"/>
</dbReference>
<dbReference type="InterPro" id="IPR051049">
    <property type="entry name" value="Dienelactone_hydrolase-like"/>
</dbReference>
<keyword evidence="3" id="KW-1185">Reference proteome</keyword>
<dbReference type="InterPro" id="IPR029058">
    <property type="entry name" value="AB_hydrolase_fold"/>
</dbReference>
<organism evidence="2 3">
    <name type="scientific">[Mycobacterium] kokjensenii</name>
    <dbReference type="NCBI Taxonomy" id="3064287"/>
    <lineage>
        <taxon>Bacteria</taxon>
        <taxon>Bacillati</taxon>
        <taxon>Actinomycetota</taxon>
        <taxon>Actinomycetes</taxon>
        <taxon>Mycobacteriales</taxon>
        <taxon>Mycobacteriaceae</taxon>
        <taxon>Mycolicibacter</taxon>
    </lineage>
</organism>
<dbReference type="RefSeq" id="WP_308473136.1">
    <property type="nucleotide sequence ID" value="NZ_OY726394.1"/>
</dbReference>
<feature type="domain" description="Dienelactone hydrolase" evidence="1">
    <location>
        <begin position="17"/>
        <end position="241"/>
    </location>
</feature>
<reference evidence="2 3" key="1">
    <citation type="submission" date="2023-08" db="EMBL/GenBank/DDBJ databases">
        <authorList>
            <person name="Folkvardsen B D."/>
            <person name="Norman A."/>
        </authorList>
    </citation>
    <scope>NUCLEOTIDE SEQUENCE [LARGE SCALE GENOMIC DNA]</scope>
    <source>
        <strain evidence="2 3">Mu0083</strain>
    </source>
</reference>
<dbReference type="SUPFAM" id="SSF53474">
    <property type="entry name" value="alpha/beta-Hydrolases"/>
    <property type="match status" value="1"/>
</dbReference>
<keyword evidence="2" id="KW-0378">Hydrolase</keyword>